<dbReference type="Proteomes" id="UP000053029">
    <property type="component" value="Unassembled WGS sequence"/>
</dbReference>
<dbReference type="GeneID" id="25308921"/>
<name>A0A0D2ERW9_9EURO</name>
<evidence type="ECO:0000313" key="1">
    <source>
        <dbReference type="EMBL" id="KIW76987.1"/>
    </source>
</evidence>
<accession>A0A0D2ERW9</accession>
<dbReference type="RefSeq" id="XP_013280795.1">
    <property type="nucleotide sequence ID" value="XM_013425341.1"/>
</dbReference>
<gene>
    <name evidence="1" type="ORF">Z517_09431</name>
</gene>
<dbReference type="HOGENOM" id="CLU_1731511_0_0_1"/>
<keyword evidence="2" id="KW-1185">Reference proteome</keyword>
<organism evidence="1 2">
    <name type="scientific">Fonsecaea pedrosoi CBS 271.37</name>
    <dbReference type="NCBI Taxonomy" id="1442368"/>
    <lineage>
        <taxon>Eukaryota</taxon>
        <taxon>Fungi</taxon>
        <taxon>Dikarya</taxon>
        <taxon>Ascomycota</taxon>
        <taxon>Pezizomycotina</taxon>
        <taxon>Eurotiomycetes</taxon>
        <taxon>Chaetothyriomycetidae</taxon>
        <taxon>Chaetothyriales</taxon>
        <taxon>Herpotrichiellaceae</taxon>
        <taxon>Fonsecaea</taxon>
    </lineage>
</organism>
<reference evidence="1 2" key="1">
    <citation type="submission" date="2015-01" db="EMBL/GenBank/DDBJ databases">
        <title>The Genome Sequence of Fonsecaea pedrosoi CBS 271.37.</title>
        <authorList>
            <consortium name="The Broad Institute Genomics Platform"/>
            <person name="Cuomo C."/>
            <person name="de Hoog S."/>
            <person name="Gorbushina A."/>
            <person name="Stielow B."/>
            <person name="Teixiera M."/>
            <person name="Abouelleil A."/>
            <person name="Chapman S.B."/>
            <person name="Priest M."/>
            <person name="Young S.K."/>
            <person name="Wortman J."/>
            <person name="Nusbaum C."/>
            <person name="Birren B."/>
        </authorList>
    </citation>
    <scope>NUCLEOTIDE SEQUENCE [LARGE SCALE GENOMIC DNA]</scope>
    <source>
        <strain evidence="1 2">CBS 271.37</strain>
    </source>
</reference>
<protein>
    <submittedName>
        <fullName evidence="1">Uncharacterized protein</fullName>
    </submittedName>
</protein>
<proteinExistence type="predicted"/>
<sequence>MVIGLKWGKCTLRVFREASRILDRPPSTSWEQPVPESGSVHDLRSDFDIRCGEGLRELPIMRPRWTCGVLFSTEYLLVSRYKRHKPIIFYPIRCGTKPSSQLSALIWKRSFGRDVDLIEVSVLPKDDGADEMLGAGGGDGVNPTEFLGEDV</sequence>
<dbReference type="AlphaFoldDB" id="A0A0D2ERW9"/>
<dbReference type="EMBL" id="KN846974">
    <property type="protein sequence ID" value="KIW76987.1"/>
    <property type="molecule type" value="Genomic_DNA"/>
</dbReference>
<dbReference type="VEuPathDB" id="FungiDB:Z517_09431"/>
<evidence type="ECO:0000313" key="2">
    <source>
        <dbReference type="Proteomes" id="UP000053029"/>
    </source>
</evidence>